<comment type="caution">
    <text evidence="8">The sequence shown here is derived from an EMBL/GenBank/DDBJ whole genome shotgun (WGS) entry which is preliminary data.</text>
</comment>
<gene>
    <name evidence="8" type="ORF">T472_0206320</name>
</gene>
<feature type="chain" id="PRO_5038594865" description="ABC transporter substrate-binding protein PnrA-like domain-containing protein" evidence="6">
    <location>
        <begin position="22"/>
        <end position="367"/>
    </location>
</feature>
<dbReference type="PATRIC" id="fig|994573.3.peg.1179"/>
<evidence type="ECO:0000256" key="6">
    <source>
        <dbReference type="SAM" id="SignalP"/>
    </source>
</evidence>
<keyword evidence="2" id="KW-1003">Cell membrane</keyword>
<dbReference type="InterPro" id="IPR003760">
    <property type="entry name" value="PnrA-like"/>
</dbReference>
<proteinExistence type="predicted"/>
<dbReference type="eggNOG" id="COG1744">
    <property type="taxonomic scope" value="Bacteria"/>
</dbReference>
<dbReference type="Pfam" id="PF02608">
    <property type="entry name" value="Bmp"/>
    <property type="match status" value="1"/>
</dbReference>
<feature type="domain" description="ABC transporter substrate-binding protein PnrA-like" evidence="7">
    <location>
        <begin position="46"/>
        <end position="352"/>
    </location>
</feature>
<name>V7I592_9CLOT</name>
<evidence type="ECO:0000256" key="4">
    <source>
        <dbReference type="ARBA" id="ARBA00023136"/>
    </source>
</evidence>
<dbReference type="GO" id="GO:0005886">
    <property type="term" value="C:plasma membrane"/>
    <property type="evidence" value="ECO:0007669"/>
    <property type="project" value="UniProtKB-SubCell"/>
</dbReference>
<evidence type="ECO:0000313" key="9">
    <source>
        <dbReference type="Proteomes" id="UP000017747"/>
    </source>
</evidence>
<keyword evidence="3 6" id="KW-0732">Signal</keyword>
<accession>V7I592</accession>
<dbReference type="OrthoDB" id="9769871at2"/>
<dbReference type="STRING" id="994573.T472_0206320"/>
<evidence type="ECO:0000256" key="1">
    <source>
        <dbReference type="ARBA" id="ARBA00004236"/>
    </source>
</evidence>
<evidence type="ECO:0000256" key="3">
    <source>
        <dbReference type="ARBA" id="ARBA00022729"/>
    </source>
</evidence>
<dbReference type="RefSeq" id="WP_023387915.1">
    <property type="nucleotide sequence ID" value="NZ_AXUN02000113.1"/>
</dbReference>
<reference evidence="8 9" key="1">
    <citation type="journal article" date="2014" name="Genome Announc.">
        <title>Genome Sequence of Youngiibacter fragilis, the Type Strain of the Genus Youngiibacter.</title>
        <authorList>
            <person name="Wawrik C.B."/>
            <person name="Callaghan A.V."/>
            <person name="Stamps B.W."/>
            <person name="Wawrik B."/>
        </authorList>
    </citation>
    <scope>NUCLEOTIDE SEQUENCE [LARGE SCALE GENOMIC DNA]</scope>
    <source>
        <strain evidence="8 9">232.1</strain>
    </source>
</reference>
<keyword evidence="5" id="KW-0449">Lipoprotein</keyword>
<evidence type="ECO:0000313" key="8">
    <source>
        <dbReference type="EMBL" id="ETA81415.1"/>
    </source>
</evidence>
<dbReference type="AlphaFoldDB" id="V7I592"/>
<dbReference type="PANTHER" id="PTHR34296:SF2">
    <property type="entry name" value="ABC TRANSPORTER GUANOSINE-BINDING PROTEIN NUPN"/>
    <property type="match status" value="1"/>
</dbReference>
<dbReference type="Proteomes" id="UP000017747">
    <property type="component" value="Unassembled WGS sequence"/>
</dbReference>
<dbReference type="PROSITE" id="PS51257">
    <property type="entry name" value="PROKAR_LIPOPROTEIN"/>
    <property type="match status" value="1"/>
</dbReference>
<dbReference type="Gene3D" id="3.40.50.2300">
    <property type="match status" value="2"/>
</dbReference>
<dbReference type="EMBL" id="AXUN02000113">
    <property type="protein sequence ID" value="ETA81415.1"/>
    <property type="molecule type" value="Genomic_DNA"/>
</dbReference>
<evidence type="ECO:0000256" key="2">
    <source>
        <dbReference type="ARBA" id="ARBA00022475"/>
    </source>
</evidence>
<keyword evidence="4" id="KW-0472">Membrane</keyword>
<protein>
    <recommendedName>
        <fullName evidence="7">ABC transporter substrate-binding protein PnrA-like domain-containing protein</fullName>
    </recommendedName>
</protein>
<comment type="subcellular location">
    <subcellularLocation>
        <location evidence="1">Cell membrane</location>
    </subcellularLocation>
</comment>
<feature type="signal peptide" evidence="6">
    <location>
        <begin position="1"/>
        <end position="21"/>
    </location>
</feature>
<keyword evidence="9" id="KW-1185">Reference proteome</keyword>
<evidence type="ECO:0000259" key="7">
    <source>
        <dbReference type="Pfam" id="PF02608"/>
    </source>
</evidence>
<dbReference type="PANTHER" id="PTHR34296">
    <property type="entry name" value="TRANSCRIPTIONAL ACTIVATOR PROTEIN MED"/>
    <property type="match status" value="1"/>
</dbReference>
<sequence>MKKVSRLVVACLLLVMMVVTGCSSKDPAPTTTPSGTTAQTESKGKVAVILGVGGLGDQGYNDLIYAGAQRAKDELGVDFDYAEPKQISEYELIFRDMSSSGEYEVIVGVGFDQVDPLVKVCAEYPDQKYAIIDGVIDAPNVASYVNKEEEGSFLVGVLAGLMAKNAEAYKLTGSEKIGFIGAMEIPFLVKFYAGYMAGAKYVNPAAETMAGYVAGNNPFADTSTAKEIALSQNSKGAGIIYHAAGGSGLGLFQAAAEADFVAIGCNSNQNGLEPDHIVASMLKRVDTASFEIIKAAVIDKNLSVGKQVVLGVKEEGIGYTLENSKIVVSPDDVKIIEKIAEKIKSGEIVVPTTLDDAAKFLEANKYE</sequence>
<evidence type="ECO:0000256" key="5">
    <source>
        <dbReference type="ARBA" id="ARBA00023288"/>
    </source>
</evidence>
<organism evidence="8 9">
    <name type="scientific">Youngiibacter fragilis 232.1</name>
    <dbReference type="NCBI Taxonomy" id="994573"/>
    <lineage>
        <taxon>Bacteria</taxon>
        <taxon>Bacillati</taxon>
        <taxon>Bacillota</taxon>
        <taxon>Clostridia</taxon>
        <taxon>Eubacteriales</taxon>
        <taxon>Clostridiaceae</taxon>
        <taxon>Youngiibacter</taxon>
    </lineage>
</organism>
<dbReference type="InterPro" id="IPR050957">
    <property type="entry name" value="BMP_lipoprotein"/>
</dbReference>